<reference evidence="1" key="1">
    <citation type="submission" date="2023-03" db="EMBL/GenBank/DDBJ databases">
        <title>Massive genome expansion in bonnet fungi (Mycena s.s.) driven by repeated elements and novel gene families across ecological guilds.</title>
        <authorList>
            <consortium name="Lawrence Berkeley National Laboratory"/>
            <person name="Harder C.B."/>
            <person name="Miyauchi S."/>
            <person name="Viragh M."/>
            <person name="Kuo A."/>
            <person name="Thoen E."/>
            <person name="Andreopoulos B."/>
            <person name="Lu D."/>
            <person name="Skrede I."/>
            <person name="Drula E."/>
            <person name="Henrissat B."/>
            <person name="Morin E."/>
            <person name="Kohler A."/>
            <person name="Barry K."/>
            <person name="LaButti K."/>
            <person name="Morin E."/>
            <person name="Salamov A."/>
            <person name="Lipzen A."/>
            <person name="Mereny Z."/>
            <person name="Hegedus B."/>
            <person name="Baldrian P."/>
            <person name="Stursova M."/>
            <person name="Weitz H."/>
            <person name="Taylor A."/>
            <person name="Grigoriev I.V."/>
            <person name="Nagy L.G."/>
            <person name="Martin F."/>
            <person name="Kauserud H."/>
        </authorList>
    </citation>
    <scope>NUCLEOTIDE SEQUENCE</scope>
    <source>
        <strain evidence="1">9144</strain>
    </source>
</reference>
<comment type="caution">
    <text evidence="1">The sequence shown here is derived from an EMBL/GenBank/DDBJ whole genome shotgun (WGS) entry which is preliminary data.</text>
</comment>
<evidence type="ECO:0000313" key="1">
    <source>
        <dbReference type="EMBL" id="KAJ7203868.1"/>
    </source>
</evidence>
<accession>A0AAD6V689</accession>
<sequence length="133" mass="14583">MPNLSSIQSASQILFDAISNVNLQCLGWILRHAVHLQIKHFRVVRTQLHLANREGWRLAREKTEAAKQGLEAGGDLQRSLISVNSDKSNSGRLREEDTVAQISLLIFTAFRPSVAKGSAAQPWATGVGQGQDP</sequence>
<dbReference type="Proteomes" id="UP001219525">
    <property type="component" value="Unassembled WGS sequence"/>
</dbReference>
<evidence type="ECO:0000313" key="2">
    <source>
        <dbReference type="Proteomes" id="UP001219525"/>
    </source>
</evidence>
<name>A0AAD6V689_9AGAR</name>
<keyword evidence="2" id="KW-1185">Reference proteome</keyword>
<organism evidence="1 2">
    <name type="scientific">Mycena pura</name>
    <dbReference type="NCBI Taxonomy" id="153505"/>
    <lineage>
        <taxon>Eukaryota</taxon>
        <taxon>Fungi</taxon>
        <taxon>Dikarya</taxon>
        <taxon>Basidiomycota</taxon>
        <taxon>Agaricomycotina</taxon>
        <taxon>Agaricomycetes</taxon>
        <taxon>Agaricomycetidae</taxon>
        <taxon>Agaricales</taxon>
        <taxon>Marasmiineae</taxon>
        <taxon>Mycenaceae</taxon>
        <taxon>Mycena</taxon>
    </lineage>
</organism>
<dbReference type="EMBL" id="JARJCW010000049">
    <property type="protein sequence ID" value="KAJ7203868.1"/>
    <property type="molecule type" value="Genomic_DNA"/>
</dbReference>
<gene>
    <name evidence="1" type="ORF">GGX14DRAFT_398618</name>
</gene>
<dbReference type="AlphaFoldDB" id="A0AAD6V689"/>
<proteinExistence type="predicted"/>
<protein>
    <submittedName>
        <fullName evidence="1">Uncharacterized protein</fullName>
    </submittedName>
</protein>